<evidence type="ECO:0000259" key="3">
    <source>
        <dbReference type="Pfam" id="PF05065"/>
    </source>
</evidence>
<reference evidence="5" key="1">
    <citation type="journal article" date="2019" name="Int. J. Syst. Evol. Microbiol.">
        <title>The Global Catalogue of Microorganisms (GCM) 10K type strain sequencing project: providing services to taxonomists for standard genome sequencing and annotation.</title>
        <authorList>
            <consortium name="The Broad Institute Genomics Platform"/>
            <consortium name="The Broad Institute Genome Sequencing Center for Infectious Disease"/>
            <person name="Wu L."/>
            <person name="Ma J."/>
        </authorList>
    </citation>
    <scope>NUCLEOTIDE SEQUENCE [LARGE SCALE GENOMIC DNA]</scope>
    <source>
        <strain evidence="5">NBRC 111368</strain>
    </source>
</reference>
<evidence type="ECO:0000313" key="4">
    <source>
        <dbReference type="EMBL" id="MFC6640824.1"/>
    </source>
</evidence>
<feature type="domain" description="Phage capsid-like C-terminal" evidence="3">
    <location>
        <begin position="1"/>
        <end position="275"/>
    </location>
</feature>
<dbReference type="Gene3D" id="3.30.2400.10">
    <property type="entry name" value="Major capsid protein gp5"/>
    <property type="match status" value="1"/>
</dbReference>
<feature type="region of interest" description="Disordered" evidence="2">
    <location>
        <begin position="40"/>
        <end position="64"/>
    </location>
</feature>
<dbReference type="InterPro" id="IPR054612">
    <property type="entry name" value="Phage_capsid-like_C"/>
</dbReference>
<sequence>MVPDEMHRAIVKAMAAWGPMFAEGFATVIHTPGGGTIPIPGVDDTAGRAPKQAAEGDTPANDGSGDVVFTRKTLEDFMYSTPWIKVSLQLLTGSVENMESLLGELLGERLGRTANDKLTVGTGAGEPVGIVTAAGVGKMAASLSGITTDEFQELVHSVDPAYRTSPKFGVMMNDNTSLALSKLKDTTGRYILNEEGDRIKMGRVSAKVTINQAMADIGASARSMVAGDVGKYFVRKIGGTVIGTDRGATFWPNMGIAGYTRFDGALADDRAVKALVHPAV</sequence>
<keyword evidence="5" id="KW-1185">Reference proteome</keyword>
<dbReference type="Gene3D" id="3.30.2320.10">
    <property type="entry name" value="hypothetical protein PF0899 domain"/>
    <property type="match status" value="1"/>
</dbReference>
<protein>
    <submittedName>
        <fullName evidence="4">Phage major capsid protein</fullName>
    </submittedName>
</protein>
<organism evidence="4 5">
    <name type="scientific">Sulfitobacter profundi</name>
    <dbReference type="NCBI Taxonomy" id="2679961"/>
    <lineage>
        <taxon>Bacteria</taxon>
        <taxon>Pseudomonadati</taxon>
        <taxon>Pseudomonadota</taxon>
        <taxon>Alphaproteobacteria</taxon>
        <taxon>Rhodobacterales</taxon>
        <taxon>Roseobacteraceae</taxon>
        <taxon>Sulfitobacter</taxon>
    </lineage>
</organism>
<evidence type="ECO:0000256" key="1">
    <source>
        <dbReference type="ARBA" id="ARBA00004328"/>
    </source>
</evidence>
<accession>A0ABW1YUW6</accession>
<evidence type="ECO:0000313" key="5">
    <source>
        <dbReference type="Proteomes" id="UP001596403"/>
    </source>
</evidence>
<dbReference type="NCBIfam" id="TIGR01554">
    <property type="entry name" value="major_cap_HK97"/>
    <property type="match status" value="1"/>
</dbReference>
<dbReference type="Proteomes" id="UP001596403">
    <property type="component" value="Unassembled WGS sequence"/>
</dbReference>
<dbReference type="RefSeq" id="WP_386280403.1">
    <property type="nucleotide sequence ID" value="NZ_JBHSWA010000001.1"/>
</dbReference>
<comment type="caution">
    <text evidence="4">The sequence shown here is derived from an EMBL/GenBank/DDBJ whole genome shotgun (WGS) entry which is preliminary data.</text>
</comment>
<gene>
    <name evidence="4" type="ORF">ACFQAU_02850</name>
</gene>
<evidence type="ECO:0000256" key="2">
    <source>
        <dbReference type="SAM" id="MobiDB-lite"/>
    </source>
</evidence>
<comment type="subcellular location">
    <subcellularLocation>
        <location evidence="1">Virion</location>
    </subcellularLocation>
</comment>
<dbReference type="Pfam" id="PF05065">
    <property type="entry name" value="Phage_capsid"/>
    <property type="match status" value="1"/>
</dbReference>
<dbReference type="EMBL" id="JBHSWA010000001">
    <property type="protein sequence ID" value="MFC6640824.1"/>
    <property type="molecule type" value="Genomic_DNA"/>
</dbReference>
<dbReference type="SUPFAM" id="SSF56563">
    <property type="entry name" value="Major capsid protein gp5"/>
    <property type="match status" value="1"/>
</dbReference>
<proteinExistence type="predicted"/>
<name>A0ABW1YUW6_9RHOB</name>
<dbReference type="InterPro" id="IPR024455">
    <property type="entry name" value="Phage_capsid"/>
</dbReference>